<dbReference type="InterPro" id="IPR010603">
    <property type="entry name" value="Znf_CppX_C4"/>
</dbReference>
<dbReference type="InterPro" id="IPR050052">
    <property type="entry name" value="ATP-dep_Clp_protease_ClpX"/>
</dbReference>
<dbReference type="InterPro" id="IPR038366">
    <property type="entry name" value="Znf_CppX_C4_sf"/>
</dbReference>
<comment type="caution">
    <text evidence="2">The sequence shown here is derived from an EMBL/GenBank/DDBJ whole genome shotgun (WGS) entry which is preliminary data.</text>
</comment>
<accession>K1TFE0</accession>
<dbReference type="GO" id="GO:0005524">
    <property type="term" value="F:ATP binding"/>
    <property type="evidence" value="ECO:0007669"/>
    <property type="project" value="UniProtKB-KW"/>
</dbReference>
<organism evidence="2">
    <name type="scientific">human gut metagenome</name>
    <dbReference type="NCBI Taxonomy" id="408170"/>
    <lineage>
        <taxon>unclassified sequences</taxon>
        <taxon>metagenomes</taxon>
        <taxon>organismal metagenomes</taxon>
    </lineage>
</organism>
<sequence>MANKNNNRNGGDCCSFCGAGRSEVEIMFQGADGASICNKCIENGYKILLDNDVAAAAGAGRAMKPAPLKMDELLKPAEIKAFLDQYVIGQDAAKRYLSVAVYNHYKRLLYAPKEDEVEL</sequence>
<dbReference type="PANTHER" id="PTHR48102">
    <property type="entry name" value="ATP-DEPENDENT CLP PROTEASE ATP-BINDING SUBUNIT CLPX-LIKE, MITOCHONDRIAL-RELATED"/>
    <property type="match status" value="1"/>
</dbReference>
<dbReference type="Gene3D" id="6.20.220.10">
    <property type="entry name" value="ClpX chaperone, C4-type zinc finger domain"/>
    <property type="match status" value="1"/>
</dbReference>
<dbReference type="InterPro" id="IPR027417">
    <property type="entry name" value="P-loop_NTPase"/>
</dbReference>
<dbReference type="AlphaFoldDB" id="K1TFE0"/>
<dbReference type="Pfam" id="PF06689">
    <property type="entry name" value="zf-C4_ClpX"/>
    <property type="match status" value="1"/>
</dbReference>
<dbReference type="EMBL" id="AJWY01004624">
    <property type="protein sequence ID" value="EKC71857.1"/>
    <property type="molecule type" value="Genomic_DNA"/>
</dbReference>
<evidence type="ECO:0000313" key="2">
    <source>
        <dbReference type="EMBL" id="EKC71857.1"/>
    </source>
</evidence>
<evidence type="ECO:0000259" key="1">
    <source>
        <dbReference type="PROSITE" id="PS51902"/>
    </source>
</evidence>
<dbReference type="PROSITE" id="PS51902">
    <property type="entry name" value="CLPX_ZB"/>
    <property type="match status" value="1"/>
</dbReference>
<dbReference type="GO" id="GO:0008233">
    <property type="term" value="F:peptidase activity"/>
    <property type="evidence" value="ECO:0007669"/>
    <property type="project" value="UniProtKB-KW"/>
</dbReference>
<reference evidence="2" key="1">
    <citation type="journal article" date="2013" name="Environ. Microbiol.">
        <title>Microbiota from the distal guts of lean and obese adolescents exhibit partial functional redundancy besides clear differences in community structure.</title>
        <authorList>
            <person name="Ferrer M."/>
            <person name="Ruiz A."/>
            <person name="Lanza F."/>
            <person name="Haange S.B."/>
            <person name="Oberbach A."/>
            <person name="Till H."/>
            <person name="Bargiela R."/>
            <person name="Campoy C."/>
            <person name="Segura M.T."/>
            <person name="Richter M."/>
            <person name="von Bergen M."/>
            <person name="Seifert J."/>
            <person name="Suarez A."/>
        </authorList>
    </citation>
    <scope>NUCLEOTIDE SEQUENCE</scope>
</reference>
<keyword evidence="2" id="KW-0547">Nucleotide-binding</keyword>
<proteinExistence type="predicted"/>
<dbReference type="GO" id="GO:0009376">
    <property type="term" value="C:HslUV protease complex"/>
    <property type="evidence" value="ECO:0007669"/>
    <property type="project" value="TreeGrafter"/>
</dbReference>
<dbReference type="SUPFAM" id="SSF57716">
    <property type="entry name" value="Glucocorticoid receptor-like (DNA-binding domain)"/>
    <property type="match status" value="1"/>
</dbReference>
<feature type="non-terminal residue" evidence="2">
    <location>
        <position position="119"/>
    </location>
</feature>
<dbReference type="InterPro" id="IPR059188">
    <property type="entry name" value="Znf_CLPX-like"/>
</dbReference>
<dbReference type="GO" id="GO:0016887">
    <property type="term" value="F:ATP hydrolysis activity"/>
    <property type="evidence" value="ECO:0007669"/>
    <property type="project" value="TreeGrafter"/>
</dbReference>
<feature type="domain" description="ClpX-type ZB" evidence="1">
    <location>
        <begin position="1"/>
        <end position="56"/>
    </location>
</feature>
<dbReference type="SMART" id="SM00994">
    <property type="entry name" value="zf-C4_ClpX"/>
    <property type="match status" value="1"/>
</dbReference>
<keyword evidence="2" id="KW-0645">Protease</keyword>
<dbReference type="GO" id="GO:0008270">
    <property type="term" value="F:zinc ion binding"/>
    <property type="evidence" value="ECO:0007669"/>
    <property type="project" value="InterPro"/>
</dbReference>
<dbReference type="GO" id="GO:0046983">
    <property type="term" value="F:protein dimerization activity"/>
    <property type="evidence" value="ECO:0007669"/>
    <property type="project" value="InterPro"/>
</dbReference>
<keyword evidence="2" id="KW-0067">ATP-binding</keyword>
<protein>
    <submittedName>
        <fullName evidence="2">ATP-dependent Clp protease, ATP-binding subunit ClpX</fullName>
    </submittedName>
</protein>
<dbReference type="PANTHER" id="PTHR48102:SF7">
    <property type="entry name" value="ATP-DEPENDENT CLP PROTEASE ATP-BINDING SUBUNIT CLPX-LIKE, MITOCHONDRIAL"/>
    <property type="match status" value="1"/>
</dbReference>
<dbReference type="GO" id="GO:0051301">
    <property type="term" value="P:cell division"/>
    <property type="evidence" value="ECO:0007669"/>
    <property type="project" value="TreeGrafter"/>
</dbReference>
<keyword evidence="2" id="KW-0378">Hydrolase</keyword>
<dbReference type="GO" id="GO:0051603">
    <property type="term" value="P:proteolysis involved in protein catabolic process"/>
    <property type="evidence" value="ECO:0007669"/>
    <property type="project" value="TreeGrafter"/>
</dbReference>
<name>K1TFE0_9ZZZZ</name>
<dbReference type="Gene3D" id="3.40.50.300">
    <property type="entry name" value="P-loop containing nucleotide triphosphate hydrolases"/>
    <property type="match status" value="1"/>
</dbReference>
<gene>
    <name evidence="2" type="ORF">LEA_07040</name>
</gene>